<evidence type="ECO:0000256" key="1">
    <source>
        <dbReference type="ARBA" id="ARBA00007074"/>
    </source>
</evidence>
<dbReference type="SUPFAM" id="SSF54001">
    <property type="entry name" value="Cysteine proteinases"/>
    <property type="match status" value="1"/>
</dbReference>
<evidence type="ECO:0000256" key="5">
    <source>
        <dbReference type="SAM" id="MobiDB-lite"/>
    </source>
</evidence>
<evidence type="ECO:0000256" key="3">
    <source>
        <dbReference type="ARBA" id="ARBA00022801"/>
    </source>
</evidence>
<keyword evidence="4" id="KW-0788">Thiol protease</keyword>
<feature type="domain" description="NlpC/P60" evidence="7">
    <location>
        <begin position="131"/>
        <end position="249"/>
    </location>
</feature>
<dbReference type="AlphaFoldDB" id="A0A7K0C0Z9"/>
<protein>
    <recommendedName>
        <fullName evidence="7">NlpC/P60 domain-containing protein</fullName>
    </recommendedName>
</protein>
<dbReference type="PANTHER" id="PTHR47359">
    <property type="entry name" value="PEPTIDOGLYCAN DL-ENDOPEPTIDASE CWLO"/>
    <property type="match status" value="1"/>
</dbReference>
<feature type="compositionally biased region" description="Basic residues" evidence="5">
    <location>
        <begin position="75"/>
        <end position="84"/>
    </location>
</feature>
<evidence type="ECO:0000256" key="2">
    <source>
        <dbReference type="ARBA" id="ARBA00022670"/>
    </source>
</evidence>
<feature type="compositionally biased region" description="Basic and acidic residues" evidence="5">
    <location>
        <begin position="85"/>
        <end position="95"/>
    </location>
</feature>
<dbReference type="PROSITE" id="PS51935">
    <property type="entry name" value="NLPC_P60"/>
    <property type="match status" value="1"/>
</dbReference>
<dbReference type="Proteomes" id="UP000487268">
    <property type="component" value="Unassembled WGS sequence"/>
</dbReference>
<keyword evidence="2" id="KW-0645">Protease</keyword>
<keyword evidence="9" id="KW-1185">Reference proteome</keyword>
<reference evidence="8 9" key="1">
    <citation type="submission" date="2019-10" db="EMBL/GenBank/DDBJ databases">
        <title>Actinomadura rubteroloni sp. nov. and Actinomadura macrotermitis sp. nov., isolated from the gut of fungus growing-termite Macrotermes natalensis.</title>
        <authorList>
            <person name="Benndorf R."/>
            <person name="Martin K."/>
            <person name="Kuefner M."/>
            <person name="De Beer W."/>
            <person name="Kaster A.-K."/>
            <person name="Vollmers J."/>
            <person name="Poulsen M."/>
            <person name="Beemelmanns C."/>
        </authorList>
    </citation>
    <scope>NUCLEOTIDE SEQUENCE [LARGE SCALE GENOMIC DNA]</scope>
    <source>
        <strain evidence="8 9">RB68</strain>
    </source>
</reference>
<dbReference type="Gene3D" id="3.90.1720.10">
    <property type="entry name" value="endopeptidase domain like (from Nostoc punctiforme)"/>
    <property type="match status" value="1"/>
</dbReference>
<dbReference type="RefSeq" id="WP_207709821.1">
    <property type="nucleotide sequence ID" value="NZ_WEGH01000003.1"/>
</dbReference>
<evidence type="ECO:0000256" key="4">
    <source>
        <dbReference type="ARBA" id="ARBA00022807"/>
    </source>
</evidence>
<proteinExistence type="inferred from homology"/>
<keyword evidence="3" id="KW-0378">Hydrolase</keyword>
<dbReference type="InterPro" id="IPR038765">
    <property type="entry name" value="Papain-like_cys_pep_sf"/>
</dbReference>
<feature type="chain" id="PRO_5029695466" description="NlpC/P60 domain-containing protein" evidence="6">
    <location>
        <begin position="28"/>
        <end position="259"/>
    </location>
</feature>
<evidence type="ECO:0000256" key="6">
    <source>
        <dbReference type="SAM" id="SignalP"/>
    </source>
</evidence>
<evidence type="ECO:0000313" key="9">
    <source>
        <dbReference type="Proteomes" id="UP000487268"/>
    </source>
</evidence>
<sequence length="259" mass="28848">MSIPLRAACGAASVTLALTPGITEAHAADAARTEKIQTQRDPGTDPAGRRPQAAGEQPGTIERHPWTTALQWSLPRKRGKHFQRSPRERGARDVPRIAPRSRPRAEARARSLASLQQAARRKRSQMIAAWDRKADRAIAFALRQRGRPYIWGGTGPRGYDCSGLVQQAWRNAGVKIPRVTYSQFRQIPTHVSRRQLRPGDLLFFNGLGHVGMYLGGNRFIHSPRPGRTVTVERLRGYYRANFSGAARPAWRDLPAIPTS</sequence>
<evidence type="ECO:0000313" key="8">
    <source>
        <dbReference type="EMBL" id="MQY07070.1"/>
    </source>
</evidence>
<comment type="caution">
    <text evidence="8">The sequence shown here is derived from an EMBL/GenBank/DDBJ whole genome shotgun (WGS) entry which is preliminary data.</text>
</comment>
<dbReference type="InterPro" id="IPR000064">
    <property type="entry name" value="NLP_P60_dom"/>
</dbReference>
<dbReference type="EMBL" id="WEGH01000003">
    <property type="protein sequence ID" value="MQY07070.1"/>
    <property type="molecule type" value="Genomic_DNA"/>
</dbReference>
<dbReference type="PANTHER" id="PTHR47359:SF3">
    <property type="entry name" value="NLP_P60 DOMAIN-CONTAINING PROTEIN-RELATED"/>
    <property type="match status" value="1"/>
</dbReference>
<dbReference type="InterPro" id="IPR051794">
    <property type="entry name" value="PG_Endopeptidase_C40"/>
</dbReference>
<keyword evidence="6" id="KW-0732">Signal</keyword>
<accession>A0A7K0C0Z9</accession>
<name>A0A7K0C0Z9_9ACTN</name>
<dbReference type="GO" id="GO:0008234">
    <property type="term" value="F:cysteine-type peptidase activity"/>
    <property type="evidence" value="ECO:0007669"/>
    <property type="project" value="UniProtKB-KW"/>
</dbReference>
<organism evidence="8 9">
    <name type="scientific">Actinomadura macrotermitis</name>
    <dbReference type="NCBI Taxonomy" id="2585200"/>
    <lineage>
        <taxon>Bacteria</taxon>
        <taxon>Bacillati</taxon>
        <taxon>Actinomycetota</taxon>
        <taxon>Actinomycetes</taxon>
        <taxon>Streptosporangiales</taxon>
        <taxon>Thermomonosporaceae</taxon>
        <taxon>Actinomadura</taxon>
    </lineage>
</organism>
<feature type="region of interest" description="Disordered" evidence="5">
    <location>
        <begin position="28"/>
        <end position="118"/>
    </location>
</feature>
<gene>
    <name evidence="8" type="ORF">ACRB68_51680</name>
</gene>
<feature type="signal peptide" evidence="6">
    <location>
        <begin position="1"/>
        <end position="27"/>
    </location>
</feature>
<dbReference type="GO" id="GO:0006508">
    <property type="term" value="P:proteolysis"/>
    <property type="evidence" value="ECO:0007669"/>
    <property type="project" value="UniProtKB-KW"/>
</dbReference>
<evidence type="ECO:0000259" key="7">
    <source>
        <dbReference type="PROSITE" id="PS51935"/>
    </source>
</evidence>
<feature type="compositionally biased region" description="Basic and acidic residues" evidence="5">
    <location>
        <begin position="28"/>
        <end position="38"/>
    </location>
</feature>
<dbReference type="Pfam" id="PF00877">
    <property type="entry name" value="NLPC_P60"/>
    <property type="match status" value="1"/>
</dbReference>
<comment type="similarity">
    <text evidence="1">Belongs to the peptidase C40 family.</text>
</comment>